<keyword evidence="3" id="KW-0863">Zinc-finger</keyword>
<keyword evidence="6" id="KW-0804">Transcription</keyword>
<dbReference type="GO" id="GO:0003682">
    <property type="term" value="F:chromatin binding"/>
    <property type="evidence" value="ECO:0007669"/>
    <property type="project" value="TreeGrafter"/>
</dbReference>
<feature type="compositionally biased region" description="Basic and acidic residues" evidence="8">
    <location>
        <begin position="548"/>
        <end position="569"/>
    </location>
</feature>
<evidence type="ECO:0000256" key="8">
    <source>
        <dbReference type="SAM" id="MobiDB-lite"/>
    </source>
</evidence>
<feature type="compositionally biased region" description="Polar residues" evidence="8">
    <location>
        <begin position="331"/>
        <end position="344"/>
    </location>
</feature>
<dbReference type="AlphaFoldDB" id="A0A1B6JGD5"/>
<dbReference type="PANTHER" id="PTHR13578">
    <property type="entry name" value="ADDITIONAL SEX COMBS LIKE PROTEIN ASXL"/>
    <property type="match status" value="1"/>
</dbReference>
<dbReference type="InterPro" id="IPR044867">
    <property type="entry name" value="DEUBAD_dom"/>
</dbReference>
<organism evidence="10">
    <name type="scientific">Homalodisca liturata</name>
    <dbReference type="NCBI Taxonomy" id="320908"/>
    <lineage>
        <taxon>Eukaryota</taxon>
        <taxon>Metazoa</taxon>
        <taxon>Ecdysozoa</taxon>
        <taxon>Arthropoda</taxon>
        <taxon>Hexapoda</taxon>
        <taxon>Insecta</taxon>
        <taxon>Pterygota</taxon>
        <taxon>Neoptera</taxon>
        <taxon>Paraneoptera</taxon>
        <taxon>Hemiptera</taxon>
        <taxon>Auchenorrhyncha</taxon>
        <taxon>Membracoidea</taxon>
        <taxon>Cicadellidae</taxon>
        <taxon>Cicadellinae</taxon>
        <taxon>Proconiini</taxon>
        <taxon>Homalodisca</taxon>
    </lineage>
</organism>
<dbReference type="Pfam" id="PF13919">
    <property type="entry name" value="ASXH"/>
    <property type="match status" value="1"/>
</dbReference>
<gene>
    <name evidence="10" type="ORF">g.49701</name>
</gene>
<feature type="compositionally biased region" description="Low complexity" evidence="8">
    <location>
        <begin position="350"/>
        <end position="362"/>
    </location>
</feature>
<feature type="domain" description="DEUBAD" evidence="9">
    <location>
        <begin position="143"/>
        <end position="253"/>
    </location>
</feature>
<feature type="non-terminal residue" evidence="10">
    <location>
        <position position="1062"/>
    </location>
</feature>
<proteinExistence type="predicted"/>
<sequence>ESPPVGEGVWSISRQEGAAVVPTSSLKELRISQSHSKKVIKHALRQQAKRRRKNTTIAAGNSAPLPRILVPPQCEHESSHNSGLIVPVEEASQRMCYRPPTMLEVLSSIPGFSIKQRKRSNKKLSAAAQLEQTKEGCIDLETPDSILVNTNLRSLLNKHTFNTLPPLYQYKLVQLLPHVDRTTPAGDSFRLSASGLNNEFFARACLEWRERLAEGEFTPENQQKLKAEAEREKSKLDPWKLKHFEPIWGESAGVSGRVDWPAAPAVVPAPPPTPAPTKPKAAVKVKTPPAPPPPPRLRTVGAITRAVANYREKREAEENSMLEPNKRVKSSNKTDNNVKSSATAQPPPCTVTSVSPPSNPVTESKVHVEESRTVEEVKVVEEKKKDNWTGDQTNVDLKSESVEETVTKCSEPSISEWENVEVISVDPVQEYVDVNTQVEREETELSEGDKLRLVCDISASEEETAAVAVAEVEEIITKEDMVTIEEMIVKDVTDVREELQEVSAPLSQTNEEVEEDDEEEEEVLIEKEISEDRIDDSAIAEPGVEESEVVHQLEQHEERSVVNESEHSQSETIENESLEGNNDENSQEEMAGEICDKSMYAATEECEAMEVQEELKEEFTALREIESLDNQESNITLLPVDREMNLTQETELERNVRSEEEKAKMDMVSEFGSVPEEEVIEEGKFPEAINEENLSEGRYDVDMTDINNPLEFVSEEASLQASMDVQMNTSQDSIGSQSDLKEDAMRYSVKLEEEIDLQDTASNIQSQDSQDTRADEDSSCPQDNSSDLVLPDSETTAACVEGVREMADQDYNMYNSMLYQEALKEEEVEAAALFAAAWGAVDSSTEKLLAQVALQEEGEVNVIPMQEELEVRLEEVTGQHTQQGEQPAKPVTSPQYQGHVKLELEVTLTPEVDSQVSSTMDSGGLAGSSRSTITPGEEAPKPPPLTVIPPTTIVCLPSATHTPAPPTTQPPQGVVSSSAVPYLALTTSTPVRALPTKPKLSSGGPTGRSSRNVSTKPPPGAVNLERSYQICQAVIQNSPNRDQLRCQLKPPPSLLIGKSDKT</sequence>
<evidence type="ECO:0000256" key="1">
    <source>
        <dbReference type="ARBA" id="ARBA00004123"/>
    </source>
</evidence>
<dbReference type="GO" id="GO:0035517">
    <property type="term" value="C:PR-DUB complex"/>
    <property type="evidence" value="ECO:0007669"/>
    <property type="project" value="TreeGrafter"/>
</dbReference>
<feature type="region of interest" description="Disordered" evidence="8">
    <location>
        <begin position="989"/>
        <end position="1024"/>
    </location>
</feature>
<dbReference type="GO" id="GO:0009887">
    <property type="term" value="P:animal organ morphogenesis"/>
    <property type="evidence" value="ECO:0007669"/>
    <property type="project" value="TreeGrafter"/>
</dbReference>
<dbReference type="EMBL" id="GECU01009763">
    <property type="protein sequence ID" value="JAS97943.1"/>
    <property type="molecule type" value="Transcribed_RNA"/>
</dbReference>
<feature type="compositionally biased region" description="Low complexity" evidence="8">
    <location>
        <begin position="278"/>
        <end position="287"/>
    </location>
</feature>
<feature type="region of interest" description="Disordered" evidence="8">
    <location>
        <begin position="914"/>
        <end position="947"/>
    </location>
</feature>
<feature type="region of interest" description="Disordered" evidence="8">
    <location>
        <begin position="313"/>
        <end position="369"/>
    </location>
</feature>
<feature type="region of interest" description="Disordered" evidence="8">
    <location>
        <begin position="500"/>
        <end position="597"/>
    </location>
</feature>
<evidence type="ECO:0000256" key="7">
    <source>
        <dbReference type="ARBA" id="ARBA00023242"/>
    </source>
</evidence>
<dbReference type="GO" id="GO:0045944">
    <property type="term" value="P:positive regulation of transcription by RNA polymerase II"/>
    <property type="evidence" value="ECO:0007669"/>
    <property type="project" value="TreeGrafter"/>
</dbReference>
<feature type="compositionally biased region" description="Acidic residues" evidence="8">
    <location>
        <begin position="511"/>
        <end position="523"/>
    </location>
</feature>
<comment type="subcellular location">
    <subcellularLocation>
        <location evidence="1">Nucleus</location>
    </subcellularLocation>
</comment>
<feature type="region of interest" description="Disordered" evidence="8">
    <location>
        <begin position="269"/>
        <end position="298"/>
    </location>
</feature>
<feature type="compositionally biased region" description="Acidic residues" evidence="8">
    <location>
        <begin position="573"/>
        <end position="591"/>
    </location>
</feature>
<feature type="non-terminal residue" evidence="10">
    <location>
        <position position="1"/>
    </location>
</feature>
<dbReference type="InterPro" id="IPR024811">
    <property type="entry name" value="ASX/ASX-like"/>
</dbReference>
<evidence type="ECO:0000256" key="6">
    <source>
        <dbReference type="ARBA" id="ARBA00023163"/>
    </source>
</evidence>
<evidence type="ECO:0000256" key="5">
    <source>
        <dbReference type="ARBA" id="ARBA00023015"/>
    </source>
</evidence>
<keyword evidence="7" id="KW-0539">Nucleus</keyword>
<feature type="region of interest" description="Disordered" evidence="8">
    <location>
        <begin position="1039"/>
        <end position="1062"/>
    </location>
</feature>
<reference evidence="10" key="1">
    <citation type="submission" date="2015-11" db="EMBL/GenBank/DDBJ databases">
        <title>De novo transcriptome assembly of four potential Pierce s Disease insect vectors from Arizona vineyards.</title>
        <authorList>
            <person name="Tassone E.E."/>
        </authorList>
    </citation>
    <scope>NUCLEOTIDE SEQUENCE</scope>
</reference>
<evidence type="ECO:0000259" key="9">
    <source>
        <dbReference type="PROSITE" id="PS51916"/>
    </source>
</evidence>
<keyword evidence="2" id="KW-0479">Metal-binding</keyword>
<dbReference type="GO" id="GO:0008270">
    <property type="term" value="F:zinc ion binding"/>
    <property type="evidence" value="ECO:0007669"/>
    <property type="project" value="UniProtKB-KW"/>
</dbReference>
<keyword evidence="4" id="KW-0862">Zinc</keyword>
<feature type="compositionally biased region" description="Polar residues" evidence="8">
    <location>
        <begin position="759"/>
        <end position="769"/>
    </location>
</feature>
<feature type="region of interest" description="Disordered" evidence="8">
    <location>
        <begin position="651"/>
        <end position="678"/>
    </location>
</feature>
<feature type="compositionally biased region" description="Basic and acidic residues" evidence="8">
    <location>
        <begin position="524"/>
        <end position="536"/>
    </location>
</feature>
<evidence type="ECO:0000313" key="10">
    <source>
        <dbReference type="EMBL" id="JAS97943.1"/>
    </source>
</evidence>
<accession>A0A1B6JGD5</accession>
<evidence type="ECO:0000256" key="3">
    <source>
        <dbReference type="ARBA" id="ARBA00022771"/>
    </source>
</evidence>
<evidence type="ECO:0000256" key="4">
    <source>
        <dbReference type="ARBA" id="ARBA00022833"/>
    </source>
</evidence>
<dbReference type="PANTHER" id="PTHR13578:SF20">
    <property type="entry name" value="POLYCOMB PROTEIN ASX"/>
    <property type="match status" value="1"/>
</dbReference>
<dbReference type="InterPro" id="IPR028020">
    <property type="entry name" value="ASX_DEUBAD_dom"/>
</dbReference>
<name>A0A1B6JGD5_9HEMI</name>
<keyword evidence="5" id="KW-0805">Transcription regulation</keyword>
<dbReference type="PROSITE" id="PS51916">
    <property type="entry name" value="DEUBAD"/>
    <property type="match status" value="1"/>
</dbReference>
<feature type="compositionally biased region" description="Basic and acidic residues" evidence="8">
    <location>
        <begin position="651"/>
        <end position="667"/>
    </location>
</feature>
<feature type="region of interest" description="Disordered" evidence="8">
    <location>
        <begin position="756"/>
        <end position="791"/>
    </location>
</feature>
<evidence type="ECO:0000256" key="2">
    <source>
        <dbReference type="ARBA" id="ARBA00022723"/>
    </source>
</evidence>
<protein>
    <recommendedName>
        <fullName evidence="9">DEUBAD domain-containing protein</fullName>
    </recommendedName>
</protein>